<dbReference type="InterPro" id="IPR011008">
    <property type="entry name" value="Dimeric_a/b-barrel"/>
</dbReference>
<dbReference type="RefSeq" id="WP_109252637.1">
    <property type="nucleotide sequence ID" value="NZ_QEXV01000003.1"/>
</dbReference>
<evidence type="ECO:0000313" key="2">
    <source>
        <dbReference type="Proteomes" id="UP000245168"/>
    </source>
</evidence>
<dbReference type="GO" id="GO:0004497">
    <property type="term" value="F:monooxygenase activity"/>
    <property type="evidence" value="ECO:0007669"/>
    <property type="project" value="UniProtKB-KW"/>
</dbReference>
<dbReference type="Proteomes" id="UP000245168">
    <property type="component" value="Unassembled WGS sequence"/>
</dbReference>
<evidence type="ECO:0000313" key="1">
    <source>
        <dbReference type="EMBL" id="PWE17406.1"/>
    </source>
</evidence>
<organism evidence="1 2">
    <name type="scientific">Marinicauda salina</name>
    <dbReference type="NCBI Taxonomy" id="2135793"/>
    <lineage>
        <taxon>Bacteria</taxon>
        <taxon>Pseudomonadati</taxon>
        <taxon>Pseudomonadota</taxon>
        <taxon>Alphaproteobacteria</taxon>
        <taxon>Maricaulales</taxon>
        <taxon>Maricaulaceae</taxon>
        <taxon>Marinicauda</taxon>
    </lineage>
</organism>
<comment type="caution">
    <text evidence="1">The sequence shown here is derived from an EMBL/GenBank/DDBJ whole genome shotgun (WGS) entry which is preliminary data.</text>
</comment>
<reference evidence="2" key="1">
    <citation type="submission" date="2018-05" db="EMBL/GenBank/DDBJ databases">
        <authorList>
            <person name="Liu B.-T."/>
        </authorList>
    </citation>
    <scope>NUCLEOTIDE SEQUENCE [LARGE SCALE GENOMIC DNA]</scope>
    <source>
        <strain evidence="2">WD6-1</strain>
    </source>
</reference>
<keyword evidence="1" id="KW-0503">Monooxygenase</keyword>
<dbReference type="Gene3D" id="3.30.70.100">
    <property type="match status" value="1"/>
</dbReference>
<keyword evidence="2" id="KW-1185">Reference proteome</keyword>
<dbReference type="SUPFAM" id="SSF54909">
    <property type="entry name" value="Dimeric alpha+beta barrel"/>
    <property type="match status" value="1"/>
</dbReference>
<name>A0A2U2BTS8_9PROT</name>
<keyword evidence="1" id="KW-0560">Oxidoreductase</keyword>
<proteinExistence type="predicted"/>
<dbReference type="AlphaFoldDB" id="A0A2U2BTS8"/>
<dbReference type="OrthoDB" id="6105906at2"/>
<accession>A0A2U2BTS8</accession>
<dbReference type="EMBL" id="QEXV01000003">
    <property type="protein sequence ID" value="PWE17406.1"/>
    <property type="molecule type" value="Genomic_DNA"/>
</dbReference>
<protein>
    <submittedName>
        <fullName evidence="1">Antibiotic biosynthesis monooxygenase</fullName>
    </submittedName>
</protein>
<sequence>MTIAVLYRWRVQPGMEDQFREGWVEGTRAIHARCGSFGARLHESGDGVFWSYASWPDEETRKACFADGSIFSAPGFGKMREAVAETFDEIPLTITDDLLAEPGGRT</sequence>
<gene>
    <name evidence="1" type="ORF">DDZ18_06905</name>
</gene>